<protein>
    <submittedName>
        <fullName evidence="1">Uncharacterized protein</fullName>
    </submittedName>
</protein>
<gene>
    <name evidence="1" type="ORF">TREES_T100001924</name>
</gene>
<reference evidence="2" key="1">
    <citation type="submission" date="2012-07" db="EMBL/GenBank/DDBJ databases">
        <title>Genome of the Chinese tree shrew, a rising model animal genetically related to primates.</title>
        <authorList>
            <person name="Zhang G."/>
            <person name="Fan Y."/>
            <person name="Yao Y."/>
            <person name="Huang Z."/>
        </authorList>
    </citation>
    <scope>NUCLEOTIDE SEQUENCE [LARGE SCALE GENOMIC DNA]</scope>
</reference>
<dbReference type="AlphaFoldDB" id="L9JFQ4"/>
<organism evidence="1 2">
    <name type="scientific">Tupaia chinensis</name>
    <name type="common">Chinese tree shrew</name>
    <name type="synonym">Tupaia belangeri chinensis</name>
    <dbReference type="NCBI Taxonomy" id="246437"/>
    <lineage>
        <taxon>Eukaryota</taxon>
        <taxon>Metazoa</taxon>
        <taxon>Chordata</taxon>
        <taxon>Craniata</taxon>
        <taxon>Vertebrata</taxon>
        <taxon>Euteleostomi</taxon>
        <taxon>Mammalia</taxon>
        <taxon>Eutheria</taxon>
        <taxon>Euarchontoglires</taxon>
        <taxon>Scandentia</taxon>
        <taxon>Tupaiidae</taxon>
        <taxon>Tupaia</taxon>
    </lineage>
</organism>
<accession>L9JFQ4</accession>
<dbReference type="Proteomes" id="UP000011518">
    <property type="component" value="Unassembled WGS sequence"/>
</dbReference>
<proteinExistence type="predicted"/>
<reference evidence="2" key="2">
    <citation type="journal article" date="2013" name="Nat. Commun.">
        <title>Genome of the Chinese tree shrew.</title>
        <authorList>
            <person name="Fan Y."/>
            <person name="Huang Z.Y."/>
            <person name="Cao C.C."/>
            <person name="Chen C.S."/>
            <person name="Chen Y.X."/>
            <person name="Fan D.D."/>
            <person name="He J."/>
            <person name="Hou H.L."/>
            <person name="Hu L."/>
            <person name="Hu X.T."/>
            <person name="Jiang X.T."/>
            <person name="Lai R."/>
            <person name="Lang Y.S."/>
            <person name="Liang B."/>
            <person name="Liao S.G."/>
            <person name="Mu D."/>
            <person name="Ma Y.Y."/>
            <person name="Niu Y.Y."/>
            <person name="Sun X.Q."/>
            <person name="Xia J.Q."/>
            <person name="Xiao J."/>
            <person name="Xiong Z.Q."/>
            <person name="Xu L."/>
            <person name="Yang L."/>
            <person name="Zhang Y."/>
            <person name="Zhao W."/>
            <person name="Zhao X.D."/>
            <person name="Zheng Y.T."/>
            <person name="Zhou J.M."/>
            <person name="Zhu Y.B."/>
            <person name="Zhang G.J."/>
            <person name="Wang J."/>
            <person name="Yao Y.G."/>
        </authorList>
    </citation>
    <scope>NUCLEOTIDE SEQUENCE [LARGE SCALE GENOMIC DNA]</scope>
</reference>
<name>L9JFQ4_TUPCH</name>
<keyword evidence="2" id="KW-1185">Reference proteome</keyword>
<sequence>MKQLLLLMSNPNSDSPGTDQSEILTAIEELKAFRKERGQKSKGAGLLLLWNGPGKGILDQGYKQKETSGGAGKRILRREDLNSKTKGILILNIREACGTRVETMKRTQGLFTKSLKKKAVVELT</sequence>
<evidence type="ECO:0000313" key="1">
    <source>
        <dbReference type="EMBL" id="ELW49183.1"/>
    </source>
</evidence>
<dbReference type="EMBL" id="KB321002">
    <property type="protein sequence ID" value="ELW49183.1"/>
    <property type="molecule type" value="Genomic_DNA"/>
</dbReference>
<evidence type="ECO:0000313" key="2">
    <source>
        <dbReference type="Proteomes" id="UP000011518"/>
    </source>
</evidence>
<dbReference type="InParanoid" id="L9JFQ4"/>